<reference evidence="2" key="1">
    <citation type="submission" date="2022-07" db="EMBL/GenBank/DDBJ databases">
        <title>Phylogenomic reconstructions and comparative analyses of Kickxellomycotina fungi.</title>
        <authorList>
            <person name="Reynolds N.K."/>
            <person name="Stajich J.E."/>
            <person name="Barry K."/>
            <person name="Grigoriev I.V."/>
            <person name="Crous P."/>
            <person name="Smith M.E."/>
        </authorList>
    </citation>
    <scope>NUCLEOTIDE SEQUENCE</scope>
    <source>
        <strain evidence="2">NRRL 3115</strain>
    </source>
</reference>
<gene>
    <name evidence="2" type="ORF">GGI25_005458</name>
</gene>
<feature type="region of interest" description="Disordered" evidence="1">
    <location>
        <begin position="41"/>
        <end position="76"/>
    </location>
</feature>
<sequence>MFSISALSPPSTPRAPIFSPTQRVYAPWSVYALSVQSPGKRVKLESPSPMATFASSEKPSGLQPLRSSTLASRRTKKAPLSPLFVPRAKVLGDSAVASSPMASTGLSPIVMGLSLGGGGFGSTPKQPQPGESNTKKEPAKNTFPLRHKSAKKPNLKLSPLGNSREETPQPIAAVAPVNPPPMAFRLQKPAPAKKPAQRKGQGPKLSKLSVAPTGLISPPSTSTPLRKHMGRPPPLSLGYAANTLACADTSLSSPSMPQTPGGSGSAFSGAFSDTAFGEASPSLFERKTPSPADWAPTFFVTPPTPVAGDAVAEGCAAEQSSAAASLSPCTPPWPKSGSSLRKTIFDHIGKSSLSPMDLRGYMAISMSN</sequence>
<comment type="caution">
    <text evidence="2">The sequence shown here is derived from an EMBL/GenBank/DDBJ whole genome shotgun (WGS) entry which is preliminary data.</text>
</comment>
<proteinExistence type="predicted"/>
<accession>A0A9W8G386</accession>
<evidence type="ECO:0000313" key="3">
    <source>
        <dbReference type="Proteomes" id="UP001151518"/>
    </source>
</evidence>
<evidence type="ECO:0000256" key="1">
    <source>
        <dbReference type="SAM" id="MobiDB-lite"/>
    </source>
</evidence>
<dbReference type="OrthoDB" id="5596883at2759"/>
<feature type="compositionally biased region" description="Polar residues" evidence="1">
    <location>
        <begin position="123"/>
        <end position="132"/>
    </location>
</feature>
<evidence type="ECO:0000313" key="2">
    <source>
        <dbReference type="EMBL" id="KAJ2671591.1"/>
    </source>
</evidence>
<dbReference type="Proteomes" id="UP001151518">
    <property type="component" value="Unassembled WGS sequence"/>
</dbReference>
<name>A0A9W8G386_9FUNG</name>
<protein>
    <submittedName>
        <fullName evidence="2">Uncharacterized protein</fullName>
    </submittedName>
</protein>
<feature type="region of interest" description="Disordered" evidence="1">
    <location>
        <begin position="117"/>
        <end position="166"/>
    </location>
</feature>
<feature type="region of interest" description="Disordered" evidence="1">
    <location>
        <begin position="178"/>
        <end position="233"/>
    </location>
</feature>
<feature type="compositionally biased region" description="Basic residues" evidence="1">
    <location>
        <begin position="145"/>
        <end position="154"/>
    </location>
</feature>
<dbReference type="AlphaFoldDB" id="A0A9W8G386"/>
<organism evidence="2 3">
    <name type="scientific">Coemansia spiralis</name>
    <dbReference type="NCBI Taxonomy" id="417178"/>
    <lineage>
        <taxon>Eukaryota</taxon>
        <taxon>Fungi</taxon>
        <taxon>Fungi incertae sedis</taxon>
        <taxon>Zoopagomycota</taxon>
        <taxon>Kickxellomycotina</taxon>
        <taxon>Kickxellomycetes</taxon>
        <taxon>Kickxellales</taxon>
        <taxon>Kickxellaceae</taxon>
        <taxon>Coemansia</taxon>
    </lineage>
</organism>
<dbReference type="EMBL" id="JANBTW010000099">
    <property type="protein sequence ID" value="KAJ2671591.1"/>
    <property type="molecule type" value="Genomic_DNA"/>
</dbReference>